<dbReference type="Proteomes" id="UP001596379">
    <property type="component" value="Unassembled WGS sequence"/>
</dbReference>
<gene>
    <name evidence="1" type="ORF">ACFQO0_07375</name>
</gene>
<protein>
    <recommendedName>
        <fullName evidence="3">Flagellar biosynthesis protein</fullName>
    </recommendedName>
</protein>
<dbReference type="RefSeq" id="WP_382233368.1">
    <property type="nucleotide sequence ID" value="NZ_JBHTCC010000001.1"/>
</dbReference>
<sequence>MLCAILAGCATSRSEVTLSAPAANTAQAVASNGYVVAIRSVKDERVFEQEPSNPGTPSLGFEGASKAKAELKLRAIARKRNTFGKALGDVMLEGNQTVESVMRANLTSSFEQAGYRVITGGTDDPSVLIVDVRIKKFWAWMQPGFWALTLNADIATDLVLSGSVAPTTVSVHVEDGRQIVTDGAWIEIIDAALTDYRKQAATKLLPAKIAAKK</sequence>
<name>A0ABW2J4F1_9BURK</name>
<dbReference type="EMBL" id="JBHTCC010000001">
    <property type="protein sequence ID" value="MFC7298253.1"/>
    <property type="molecule type" value="Genomic_DNA"/>
</dbReference>
<evidence type="ECO:0000313" key="1">
    <source>
        <dbReference type="EMBL" id="MFC7298253.1"/>
    </source>
</evidence>
<evidence type="ECO:0000313" key="2">
    <source>
        <dbReference type="Proteomes" id="UP001596379"/>
    </source>
</evidence>
<accession>A0ABW2J4F1</accession>
<evidence type="ECO:0008006" key="3">
    <source>
        <dbReference type="Google" id="ProtNLM"/>
    </source>
</evidence>
<keyword evidence="2" id="KW-1185">Reference proteome</keyword>
<reference evidence="2" key="1">
    <citation type="journal article" date="2019" name="Int. J. Syst. Evol. Microbiol.">
        <title>The Global Catalogue of Microorganisms (GCM) 10K type strain sequencing project: providing services to taxonomists for standard genome sequencing and annotation.</title>
        <authorList>
            <consortium name="The Broad Institute Genomics Platform"/>
            <consortium name="The Broad Institute Genome Sequencing Center for Infectious Disease"/>
            <person name="Wu L."/>
            <person name="Ma J."/>
        </authorList>
    </citation>
    <scope>NUCLEOTIDE SEQUENCE [LARGE SCALE GENOMIC DNA]</scope>
    <source>
        <strain evidence="2">CCUG 36956</strain>
    </source>
</reference>
<comment type="caution">
    <text evidence="1">The sequence shown here is derived from an EMBL/GenBank/DDBJ whole genome shotgun (WGS) entry which is preliminary data.</text>
</comment>
<proteinExistence type="predicted"/>
<organism evidence="1 2">
    <name type="scientific">Herminiimonas aquatilis</name>
    <dbReference type="NCBI Taxonomy" id="345342"/>
    <lineage>
        <taxon>Bacteria</taxon>
        <taxon>Pseudomonadati</taxon>
        <taxon>Pseudomonadota</taxon>
        <taxon>Betaproteobacteria</taxon>
        <taxon>Burkholderiales</taxon>
        <taxon>Oxalobacteraceae</taxon>
        <taxon>Herminiimonas</taxon>
    </lineage>
</organism>